<proteinExistence type="predicted"/>
<dbReference type="SUPFAM" id="SSF51735">
    <property type="entry name" value="NAD(P)-binding Rossmann-fold domains"/>
    <property type="match status" value="1"/>
</dbReference>
<dbReference type="AlphaFoldDB" id="A0A136A2S7"/>
<dbReference type="InterPro" id="IPR002347">
    <property type="entry name" value="SDR_fam"/>
</dbReference>
<dbReference type="InterPro" id="IPR036291">
    <property type="entry name" value="NAD(P)-bd_dom_sf"/>
</dbReference>
<gene>
    <name evidence="1" type="ORF">AX660_05685</name>
</gene>
<comment type="caution">
    <text evidence="1">The sequence shown here is derived from an EMBL/GenBank/DDBJ whole genome shotgun (WGS) entry which is preliminary data.</text>
</comment>
<name>A0A136A2S7_9ALTE</name>
<dbReference type="PANTHER" id="PTHR43544:SF12">
    <property type="entry name" value="NAD(P)-BINDING ROSSMANN-FOLD SUPERFAMILY PROTEIN"/>
    <property type="match status" value="1"/>
</dbReference>
<dbReference type="Proteomes" id="UP000070299">
    <property type="component" value="Unassembled WGS sequence"/>
</dbReference>
<dbReference type="STRING" id="1799789.AX660_05685"/>
<organism evidence="1 2">
    <name type="scientific">Paraglaciecola hydrolytica</name>
    <dbReference type="NCBI Taxonomy" id="1799789"/>
    <lineage>
        <taxon>Bacteria</taxon>
        <taxon>Pseudomonadati</taxon>
        <taxon>Pseudomonadota</taxon>
        <taxon>Gammaproteobacteria</taxon>
        <taxon>Alteromonadales</taxon>
        <taxon>Alteromonadaceae</taxon>
        <taxon>Paraglaciecola</taxon>
    </lineage>
</organism>
<dbReference type="EMBL" id="LSNE01000003">
    <property type="protein sequence ID" value="KXI29548.1"/>
    <property type="molecule type" value="Genomic_DNA"/>
</dbReference>
<accession>A0A136A2S7</accession>
<protein>
    <submittedName>
        <fullName evidence="1">Short-chain dehydrogenase</fullName>
    </submittedName>
</protein>
<dbReference type="OrthoDB" id="9785826at2"/>
<reference evidence="2" key="1">
    <citation type="submission" date="2016-02" db="EMBL/GenBank/DDBJ databases">
        <authorList>
            <person name="Schultz-Johansen M."/>
            <person name="Glaring M.A."/>
            <person name="Bech P.K."/>
            <person name="Stougaard P."/>
        </authorList>
    </citation>
    <scope>NUCLEOTIDE SEQUENCE [LARGE SCALE GENOMIC DNA]</scope>
    <source>
        <strain evidence="2">S66</strain>
    </source>
</reference>
<dbReference type="InterPro" id="IPR051468">
    <property type="entry name" value="Fungal_SecMetab_SDRs"/>
</dbReference>
<dbReference type="Pfam" id="PF00106">
    <property type="entry name" value="adh_short"/>
    <property type="match status" value="1"/>
</dbReference>
<evidence type="ECO:0000313" key="1">
    <source>
        <dbReference type="EMBL" id="KXI29548.1"/>
    </source>
</evidence>
<dbReference type="PANTHER" id="PTHR43544">
    <property type="entry name" value="SHORT-CHAIN DEHYDROGENASE/REDUCTASE"/>
    <property type="match status" value="1"/>
</dbReference>
<dbReference type="GO" id="GO:0016491">
    <property type="term" value="F:oxidoreductase activity"/>
    <property type="evidence" value="ECO:0007669"/>
    <property type="project" value="TreeGrafter"/>
</dbReference>
<dbReference type="PRINTS" id="PR00081">
    <property type="entry name" value="GDHRDH"/>
</dbReference>
<dbReference type="GO" id="GO:0005737">
    <property type="term" value="C:cytoplasm"/>
    <property type="evidence" value="ECO:0007669"/>
    <property type="project" value="TreeGrafter"/>
</dbReference>
<dbReference type="Gene3D" id="3.40.50.720">
    <property type="entry name" value="NAD(P)-binding Rossmann-like Domain"/>
    <property type="match status" value="1"/>
</dbReference>
<evidence type="ECO:0000313" key="2">
    <source>
        <dbReference type="Proteomes" id="UP000070299"/>
    </source>
</evidence>
<keyword evidence="2" id="KW-1185">Reference proteome</keyword>
<sequence length="247" mass="27509">MSKLTRALVIGSSGGIGQSLVQQLALSERYSQVFAVSRYLPSAPVDGVHYQIVNSHNEGDIANYCQKVSHTEEQFSLIVCCIGCLSEKRGCGASINPEKRLEDLNQAQLEYYFQINTVLPALWLKHVEPLMRGPFPAKLIFLSARVGSIQDNSLGGWYGYRASKAALNMLLKTAQIELQRRAKNVCIVSYHPGTVDTKLSQPFQANVKPEKLFTAEFTVQQLLSQLPNFNPSQGPYFIDWAGKTIPW</sequence>
<dbReference type="RefSeq" id="WP_068372201.1">
    <property type="nucleotide sequence ID" value="NZ_LSNE01000003.1"/>
</dbReference>